<dbReference type="Proteomes" id="UP000030008">
    <property type="component" value="Unassembled WGS sequence"/>
</dbReference>
<dbReference type="PANTHER" id="PTHR12993">
    <property type="entry name" value="N-ACETYLGLUCOSAMINYL-PHOSPHATIDYLINOSITOL DE-N-ACETYLASE-RELATED"/>
    <property type="match status" value="1"/>
</dbReference>
<dbReference type="Gene3D" id="3.40.50.10320">
    <property type="entry name" value="LmbE-like"/>
    <property type="match status" value="1"/>
</dbReference>
<comment type="caution">
    <text evidence="1">The sequence shown here is derived from an EMBL/GenBank/DDBJ whole genome shotgun (WGS) entry which is preliminary data.</text>
</comment>
<dbReference type="EMBL" id="JQIF01000009">
    <property type="protein sequence ID" value="KGJ54708.1"/>
    <property type="molecule type" value="Genomic_DNA"/>
</dbReference>
<accession>A0A099ICK6</accession>
<evidence type="ECO:0000313" key="2">
    <source>
        <dbReference type="Proteomes" id="UP000030008"/>
    </source>
</evidence>
<protein>
    <submittedName>
        <fullName evidence="1">Signal peptide protein</fullName>
    </submittedName>
</protein>
<dbReference type="SUPFAM" id="SSF102588">
    <property type="entry name" value="LmbE-like"/>
    <property type="match status" value="1"/>
</dbReference>
<organism evidence="1 2">
    <name type="scientific">Clostridium innocuum</name>
    <dbReference type="NCBI Taxonomy" id="1522"/>
    <lineage>
        <taxon>Bacteria</taxon>
        <taxon>Bacillati</taxon>
        <taxon>Bacillota</taxon>
        <taxon>Clostridia</taxon>
        <taxon>Eubacteriales</taxon>
        <taxon>Clostridiaceae</taxon>
        <taxon>Clostridium</taxon>
    </lineage>
</organism>
<sequence length="269" mass="31611">MRKRNKRKYHLRIAAVVILLLAITNIATYRITEQYIQGKENVKEIAYKGSNTVSIKNVTKKLNPASFKIDRQLVKQIKNVMIIAHPDDETLWAGDHIMKDRYLIICLTNGNNKIRKKEFEKAMELTGNYGIILNYPDNPKHVKNNWKKVKDPIRNDIDYVLNYKKWDSIVTHNPDGEYGHIQHKFTSMIVTNECVKLGLTGKLEYFGKFYKTNYLLNHTIPGALDLQDAQAKENLMSEVYLSQGYAHRIFDHMVPYEKFIRYKDWYFGF</sequence>
<dbReference type="InterPro" id="IPR024078">
    <property type="entry name" value="LmbE-like_dom_sf"/>
</dbReference>
<proteinExistence type="predicted"/>
<dbReference type="AlphaFoldDB" id="A0A099ICK6"/>
<dbReference type="GO" id="GO:0016811">
    <property type="term" value="F:hydrolase activity, acting on carbon-nitrogen (but not peptide) bonds, in linear amides"/>
    <property type="evidence" value="ECO:0007669"/>
    <property type="project" value="TreeGrafter"/>
</dbReference>
<dbReference type="InterPro" id="IPR003737">
    <property type="entry name" value="GlcNAc_PI_deacetylase-related"/>
</dbReference>
<reference evidence="1 2" key="1">
    <citation type="submission" date="2014-08" db="EMBL/GenBank/DDBJ databases">
        <title>Clostridium innocuum, an unnegligible vancomycin-resistant pathogen causing extra-intestinal infections.</title>
        <authorList>
            <person name="Feng Y."/>
            <person name="Chiu C.-H."/>
        </authorList>
    </citation>
    <scope>NUCLEOTIDE SEQUENCE [LARGE SCALE GENOMIC DNA]</scope>
    <source>
        <strain evidence="1 2">AN88</strain>
    </source>
</reference>
<dbReference type="SMR" id="A0A099ICK6"/>
<name>A0A099ICK6_CLOIN</name>
<dbReference type="PANTHER" id="PTHR12993:SF11">
    <property type="entry name" value="N-ACETYLGLUCOSAMINYL-PHOSPHATIDYLINOSITOL DE-N-ACETYLASE"/>
    <property type="match status" value="1"/>
</dbReference>
<dbReference type="RefSeq" id="WP_044903785.1">
    <property type="nucleotide sequence ID" value="NZ_JQIF01000009.1"/>
</dbReference>
<gene>
    <name evidence="1" type="ORF">CIAN88_01815</name>
</gene>
<dbReference type="Pfam" id="PF02585">
    <property type="entry name" value="PIG-L"/>
    <property type="match status" value="1"/>
</dbReference>
<evidence type="ECO:0000313" key="1">
    <source>
        <dbReference type="EMBL" id="KGJ54708.1"/>
    </source>
</evidence>